<organism evidence="2 3">
    <name type="scientific">Caballeronia novacaledonica</name>
    <dbReference type="NCBI Taxonomy" id="1544861"/>
    <lineage>
        <taxon>Bacteria</taxon>
        <taxon>Pseudomonadati</taxon>
        <taxon>Pseudomonadota</taxon>
        <taxon>Betaproteobacteria</taxon>
        <taxon>Burkholderiales</taxon>
        <taxon>Burkholderiaceae</taxon>
        <taxon>Caballeronia</taxon>
    </lineage>
</organism>
<dbReference type="SUPFAM" id="SSF55486">
    <property type="entry name" value="Metalloproteases ('zincins'), catalytic domain"/>
    <property type="match status" value="1"/>
</dbReference>
<proteinExistence type="predicted"/>
<dbReference type="InterPro" id="IPR024079">
    <property type="entry name" value="MetalloPept_cat_dom_sf"/>
</dbReference>
<accession>A0A2U3IFP7</accession>
<dbReference type="Proteomes" id="UP000238169">
    <property type="component" value="Unassembled WGS sequence"/>
</dbReference>
<evidence type="ECO:0000259" key="1">
    <source>
        <dbReference type="Pfam" id="PF01400"/>
    </source>
</evidence>
<dbReference type="InterPro" id="IPR001506">
    <property type="entry name" value="Peptidase_M12A"/>
</dbReference>
<reference evidence="3" key="1">
    <citation type="submission" date="2018-01" db="EMBL/GenBank/DDBJ databases">
        <authorList>
            <person name="Peeters C."/>
        </authorList>
    </citation>
    <scope>NUCLEOTIDE SEQUENCE [LARGE SCALE GENOMIC DNA]</scope>
</reference>
<dbReference type="AlphaFoldDB" id="A0A2U3IFP7"/>
<sequence length="110" mass="11876">MKNGAAYCSANEKQNKDCIEWYAVHEFGHVLGFAHEQNRPDTPDACKGMAQGTDGDQLFGSWDGSSVMSYCNVANGNPVNTNMGMAVLSAEDKAMVTTLYGRSAVLCDRC</sequence>
<keyword evidence="3" id="KW-1185">Reference proteome</keyword>
<name>A0A2U3IFP7_9BURK</name>
<gene>
    <name evidence="2" type="ORF">NOV72_06237</name>
</gene>
<dbReference type="Gene3D" id="3.40.390.10">
    <property type="entry name" value="Collagenase (Catalytic Domain)"/>
    <property type="match status" value="1"/>
</dbReference>
<evidence type="ECO:0000313" key="3">
    <source>
        <dbReference type="Proteomes" id="UP000238169"/>
    </source>
</evidence>
<dbReference type="GO" id="GO:0004222">
    <property type="term" value="F:metalloendopeptidase activity"/>
    <property type="evidence" value="ECO:0007669"/>
    <property type="project" value="InterPro"/>
</dbReference>
<dbReference type="GO" id="GO:0006508">
    <property type="term" value="P:proteolysis"/>
    <property type="evidence" value="ECO:0007669"/>
    <property type="project" value="InterPro"/>
</dbReference>
<protein>
    <recommendedName>
        <fullName evidence="1">Peptidase M12A domain-containing protein</fullName>
    </recommendedName>
</protein>
<evidence type="ECO:0000313" key="2">
    <source>
        <dbReference type="EMBL" id="SPB19046.1"/>
    </source>
</evidence>
<feature type="domain" description="Peptidase M12A" evidence="1">
    <location>
        <begin position="22"/>
        <end position="43"/>
    </location>
</feature>
<dbReference type="EMBL" id="OGTP01000069">
    <property type="protein sequence ID" value="SPB19046.1"/>
    <property type="molecule type" value="Genomic_DNA"/>
</dbReference>
<dbReference type="Pfam" id="PF01400">
    <property type="entry name" value="Astacin"/>
    <property type="match status" value="1"/>
</dbReference>